<name>A0A8S0RT27_OLEEU</name>
<dbReference type="PANTHER" id="PTHR33415:SF4">
    <property type="entry name" value="DCL PROTEIN (DUF3223)"/>
    <property type="match status" value="1"/>
</dbReference>
<dbReference type="InterPro" id="IPR044673">
    <property type="entry name" value="DCL-like"/>
</dbReference>
<evidence type="ECO:0000313" key="2">
    <source>
        <dbReference type="Proteomes" id="UP000594638"/>
    </source>
</evidence>
<dbReference type="GO" id="GO:0009658">
    <property type="term" value="P:chloroplast organization"/>
    <property type="evidence" value="ECO:0007669"/>
    <property type="project" value="TreeGrafter"/>
</dbReference>
<dbReference type="Gene3D" id="3.10.450.40">
    <property type="match status" value="1"/>
</dbReference>
<protein>
    <submittedName>
        <fullName evidence="1">Uncharacterized protein</fullName>
    </submittedName>
</protein>
<dbReference type="Gramene" id="OE9A045535T1">
    <property type="protein sequence ID" value="OE9A045535C1"/>
    <property type="gene ID" value="OE9A045535"/>
</dbReference>
<dbReference type="GO" id="GO:0009507">
    <property type="term" value="C:chloroplast"/>
    <property type="evidence" value="ECO:0007669"/>
    <property type="project" value="TreeGrafter"/>
</dbReference>
<dbReference type="EMBL" id="CACTIH010003690">
    <property type="protein sequence ID" value="CAA2982246.1"/>
    <property type="molecule type" value="Genomic_DNA"/>
</dbReference>
<dbReference type="PANTHER" id="PTHR33415">
    <property type="entry name" value="PROTEIN EMBRYO DEFECTIVE 514"/>
    <property type="match status" value="1"/>
</dbReference>
<dbReference type="FunFam" id="3.10.450.40:FF:000034">
    <property type="entry name" value="DCL protein"/>
    <property type="match status" value="1"/>
</dbReference>
<dbReference type="Proteomes" id="UP000594638">
    <property type="component" value="Unassembled WGS sequence"/>
</dbReference>
<dbReference type="OrthoDB" id="695233at2759"/>
<sequence>MAAPLIGAPPLLRFHQPHFQVATRLLTHRSRCCAIDLTRPDKASSSACQTAAAAALSAKDPPKYLRRDDPEFGKWKQKEAEILKDIEPIIYLTKEILHSNRYIDGERLSAEDEKVVVDKLLAHHPHSEDKIGCGLDSIMVSYFVFNGLLC</sequence>
<proteinExistence type="predicted"/>
<organism evidence="1 2">
    <name type="scientific">Olea europaea subsp. europaea</name>
    <dbReference type="NCBI Taxonomy" id="158383"/>
    <lineage>
        <taxon>Eukaryota</taxon>
        <taxon>Viridiplantae</taxon>
        <taxon>Streptophyta</taxon>
        <taxon>Embryophyta</taxon>
        <taxon>Tracheophyta</taxon>
        <taxon>Spermatophyta</taxon>
        <taxon>Magnoliopsida</taxon>
        <taxon>eudicotyledons</taxon>
        <taxon>Gunneridae</taxon>
        <taxon>Pentapetalae</taxon>
        <taxon>asterids</taxon>
        <taxon>lamiids</taxon>
        <taxon>Lamiales</taxon>
        <taxon>Oleaceae</taxon>
        <taxon>Oleeae</taxon>
        <taxon>Olea</taxon>
    </lineage>
</organism>
<dbReference type="GO" id="GO:1901259">
    <property type="term" value="P:chloroplast rRNA processing"/>
    <property type="evidence" value="ECO:0007669"/>
    <property type="project" value="TreeGrafter"/>
</dbReference>
<evidence type="ECO:0000313" key="1">
    <source>
        <dbReference type="EMBL" id="CAA2982246.1"/>
    </source>
</evidence>
<reference evidence="1 2" key="1">
    <citation type="submission" date="2019-12" db="EMBL/GenBank/DDBJ databases">
        <authorList>
            <person name="Alioto T."/>
            <person name="Alioto T."/>
            <person name="Gomez Garrido J."/>
        </authorList>
    </citation>
    <scope>NUCLEOTIDE SEQUENCE [LARGE SCALE GENOMIC DNA]</scope>
</reference>
<accession>A0A8S0RT27</accession>
<dbReference type="Pfam" id="PF11523">
    <property type="entry name" value="DUF3223"/>
    <property type="match status" value="1"/>
</dbReference>
<comment type="caution">
    <text evidence="1">The sequence shown here is derived from an EMBL/GenBank/DDBJ whole genome shotgun (WGS) entry which is preliminary data.</text>
</comment>
<keyword evidence="2" id="KW-1185">Reference proteome</keyword>
<gene>
    <name evidence="1" type="ORF">OLEA9_A045535</name>
</gene>
<dbReference type="AlphaFoldDB" id="A0A8S0RT27"/>